<name>A0A077RGM7_STAXY</name>
<evidence type="ECO:0000256" key="3">
    <source>
        <dbReference type="ARBA" id="ARBA00022989"/>
    </source>
</evidence>
<evidence type="ECO:0000313" key="6">
    <source>
        <dbReference type="EMBL" id="CDL65118.1"/>
    </source>
</evidence>
<proteinExistence type="predicted"/>
<feature type="transmembrane region" description="Helical" evidence="5">
    <location>
        <begin position="74"/>
        <end position="95"/>
    </location>
</feature>
<organism evidence="6">
    <name type="scientific">Staphylococcus xylosus</name>
    <dbReference type="NCBI Taxonomy" id="1288"/>
    <lineage>
        <taxon>Bacteria</taxon>
        <taxon>Bacillati</taxon>
        <taxon>Bacillota</taxon>
        <taxon>Bacilli</taxon>
        <taxon>Bacillales</taxon>
        <taxon>Staphylococcaceae</taxon>
        <taxon>Staphylococcus</taxon>
    </lineage>
</organism>
<comment type="subcellular location">
    <subcellularLocation>
        <location evidence="1">Membrane</location>
        <topology evidence="1">Multi-pass membrane protein</topology>
    </subcellularLocation>
</comment>
<dbReference type="AlphaFoldDB" id="A0A077RGM7"/>
<accession>A0A077RGM7</accession>
<reference evidence="6" key="1">
    <citation type="journal article" date="2014" name="Antimicrob. Agents Chemother.">
        <title>The Novel Macrolide-Lincosamide-Streptogramin B Resistance Gene erm(44) Is Associated with a Prophage in Staphylococcus xylosus.</title>
        <authorList>
            <person name="Wipf J.R."/>
            <person name="Schwendener S."/>
            <person name="Perreten V."/>
        </authorList>
    </citation>
    <scope>NUCLEOTIDE SEQUENCE</scope>
    <source>
        <strain evidence="6">JW4341</strain>
    </source>
</reference>
<dbReference type="InterPro" id="IPR019109">
    <property type="entry name" value="MamF_MmsF"/>
</dbReference>
<keyword evidence="4 5" id="KW-0472">Membrane</keyword>
<keyword evidence="2 5" id="KW-0812">Transmembrane</keyword>
<evidence type="ECO:0000256" key="5">
    <source>
        <dbReference type="SAM" id="Phobius"/>
    </source>
</evidence>
<evidence type="ECO:0000256" key="1">
    <source>
        <dbReference type="ARBA" id="ARBA00004141"/>
    </source>
</evidence>
<evidence type="ECO:0000256" key="4">
    <source>
        <dbReference type="ARBA" id="ARBA00023136"/>
    </source>
</evidence>
<feature type="transmembrane region" description="Helical" evidence="5">
    <location>
        <begin position="47"/>
        <end position="67"/>
    </location>
</feature>
<keyword evidence="3 5" id="KW-1133">Transmembrane helix</keyword>
<feature type="transmembrane region" description="Helical" evidence="5">
    <location>
        <begin position="12"/>
        <end position="35"/>
    </location>
</feature>
<protein>
    <recommendedName>
        <fullName evidence="7">DUF4870 domain-containing protein</fullName>
    </recommendedName>
</protein>
<dbReference type="EMBL" id="HG796218">
    <property type="protein sequence ID" value="CDL65118.1"/>
    <property type="molecule type" value="Genomic_DNA"/>
</dbReference>
<evidence type="ECO:0000256" key="2">
    <source>
        <dbReference type="ARBA" id="ARBA00022692"/>
    </source>
</evidence>
<sequence>MSNQSTQSEKILAALSYFSVFFAPILFPIIVWILANKPVSTHAKKSLAYHILPYILIFVGAGLIGLSESNSNNALGITLIVIAVIAFIGAIYYVIYNLYCGIKVLLKDNLY</sequence>
<dbReference type="Pfam" id="PF09685">
    <property type="entry name" value="MamF_MmsF"/>
    <property type="match status" value="1"/>
</dbReference>
<evidence type="ECO:0008006" key="7">
    <source>
        <dbReference type="Google" id="ProtNLM"/>
    </source>
</evidence>